<proteinExistence type="predicted"/>
<dbReference type="AlphaFoldDB" id="A0A644XMM2"/>
<gene>
    <name evidence="6" type="primary">lysC_13</name>
    <name evidence="6" type="ORF">SDC9_61682</name>
</gene>
<protein>
    <recommendedName>
        <fullName evidence="1">aspartate kinase</fullName>
        <ecNumber evidence="1">2.7.2.4</ecNumber>
    </recommendedName>
</protein>
<keyword evidence="2" id="KW-0547">Nucleotide-binding</keyword>
<dbReference type="GO" id="GO:0005524">
    <property type="term" value="F:ATP binding"/>
    <property type="evidence" value="ECO:0007669"/>
    <property type="project" value="UniProtKB-KW"/>
</dbReference>
<evidence type="ECO:0000313" key="6">
    <source>
        <dbReference type="EMBL" id="MPM15314.1"/>
    </source>
</evidence>
<evidence type="ECO:0000256" key="1">
    <source>
        <dbReference type="ARBA" id="ARBA00013059"/>
    </source>
</evidence>
<keyword evidence="4" id="KW-0067">ATP-binding</keyword>
<evidence type="ECO:0000256" key="4">
    <source>
        <dbReference type="ARBA" id="ARBA00022840"/>
    </source>
</evidence>
<feature type="domain" description="Aspartokinase ACT" evidence="5">
    <location>
        <begin position="1"/>
        <end position="52"/>
    </location>
</feature>
<name>A0A644XMM2_9ZZZZ</name>
<keyword evidence="3 6" id="KW-0418">Kinase</keyword>
<dbReference type="GO" id="GO:0004072">
    <property type="term" value="F:aspartate kinase activity"/>
    <property type="evidence" value="ECO:0007669"/>
    <property type="project" value="UniProtKB-EC"/>
</dbReference>
<dbReference type="EMBL" id="VSSQ01002423">
    <property type="protein sequence ID" value="MPM15314.1"/>
    <property type="molecule type" value="Genomic_DNA"/>
</dbReference>
<sequence>MKSAPGVAARFISALSRKGIAVLGTTTSEIKISALVAREDGDMALRALVEEFGLGE</sequence>
<dbReference type="Gene3D" id="3.30.2130.10">
    <property type="entry name" value="VC0802-like"/>
    <property type="match status" value="1"/>
</dbReference>
<evidence type="ECO:0000256" key="2">
    <source>
        <dbReference type="ARBA" id="ARBA00022741"/>
    </source>
</evidence>
<dbReference type="InterPro" id="IPR045865">
    <property type="entry name" value="ACT-like_dom_sf"/>
</dbReference>
<keyword evidence="6" id="KW-0808">Transferase</keyword>
<accession>A0A644XMM2</accession>
<dbReference type="EC" id="2.7.2.4" evidence="1"/>
<comment type="caution">
    <text evidence="6">The sequence shown here is derived from an EMBL/GenBank/DDBJ whole genome shotgun (WGS) entry which is preliminary data.</text>
</comment>
<dbReference type="SUPFAM" id="SSF55021">
    <property type="entry name" value="ACT-like"/>
    <property type="match status" value="1"/>
</dbReference>
<dbReference type="Pfam" id="PF22468">
    <property type="entry name" value="ACT_9"/>
    <property type="match status" value="1"/>
</dbReference>
<evidence type="ECO:0000259" key="5">
    <source>
        <dbReference type="Pfam" id="PF22468"/>
    </source>
</evidence>
<dbReference type="InterPro" id="IPR054352">
    <property type="entry name" value="ACT_Aspartokinase"/>
</dbReference>
<organism evidence="6">
    <name type="scientific">bioreactor metagenome</name>
    <dbReference type="NCBI Taxonomy" id="1076179"/>
    <lineage>
        <taxon>unclassified sequences</taxon>
        <taxon>metagenomes</taxon>
        <taxon>ecological metagenomes</taxon>
    </lineage>
</organism>
<evidence type="ECO:0000256" key="3">
    <source>
        <dbReference type="ARBA" id="ARBA00022777"/>
    </source>
</evidence>
<reference evidence="6" key="1">
    <citation type="submission" date="2019-08" db="EMBL/GenBank/DDBJ databases">
        <authorList>
            <person name="Kucharzyk K."/>
            <person name="Murdoch R.W."/>
            <person name="Higgins S."/>
            <person name="Loffler F."/>
        </authorList>
    </citation>
    <scope>NUCLEOTIDE SEQUENCE</scope>
</reference>